<sequence length="243" mass="26963">MVVPKKTVGDELRGRREDLGGVAGELISLMLHHHLISPPRTPWQWPRRPQARASGPQADLGGMPPSFYGYCLVVASSLPEPWWLPRRLRADLSSVKARGSLARSARDRLGSARLGSFEFSNEPSWQFSSLEITSQLELARELLASLNELDSITAQKPNTTKRPKPKTLQTLPVSTDNISARGIGGRCRFGGAEVLLQQPWVAVEWLGSHRARELTVRRAVKVEGIVKLRLGMRRHDPQEGSDA</sequence>
<organism evidence="1">
    <name type="scientific">Oryza glumipatula</name>
    <dbReference type="NCBI Taxonomy" id="40148"/>
    <lineage>
        <taxon>Eukaryota</taxon>
        <taxon>Viridiplantae</taxon>
        <taxon>Streptophyta</taxon>
        <taxon>Embryophyta</taxon>
        <taxon>Tracheophyta</taxon>
        <taxon>Spermatophyta</taxon>
        <taxon>Magnoliopsida</taxon>
        <taxon>Liliopsida</taxon>
        <taxon>Poales</taxon>
        <taxon>Poaceae</taxon>
        <taxon>BOP clade</taxon>
        <taxon>Oryzoideae</taxon>
        <taxon>Oryzeae</taxon>
        <taxon>Oryzinae</taxon>
        <taxon>Oryza</taxon>
    </lineage>
</organism>
<reference evidence="1" key="1">
    <citation type="submission" date="2013-08" db="EMBL/GenBank/DDBJ databases">
        <title>Oryza genome evolution.</title>
        <authorList>
            <person name="Wing R.A."/>
            <person name="Panaud O."/>
            <person name="Oliveira A.C."/>
        </authorList>
    </citation>
    <scope>NUCLEOTIDE SEQUENCE</scope>
</reference>
<dbReference type="EnsemblPlants" id="OGLUM01G29280.1">
    <property type="protein sequence ID" value="OGLUM01G29280.1"/>
    <property type="gene ID" value="OGLUM01G29280"/>
</dbReference>
<keyword evidence="2" id="KW-1185">Reference proteome</keyword>
<reference evidence="1" key="3">
    <citation type="submission" date="2018-05" db="EMBL/GenBank/DDBJ databases">
        <title>OgluRS3 (Oryza glumaepatula Reference Sequence Version 3).</title>
        <authorList>
            <person name="Zhang J."/>
            <person name="Kudrna D."/>
            <person name="Lee S."/>
            <person name="Talag J."/>
            <person name="Welchert J."/>
            <person name="Wing R.A."/>
        </authorList>
    </citation>
    <scope>NUCLEOTIDE SEQUENCE [LARGE SCALE GENOMIC DNA]</scope>
</reference>
<evidence type="ECO:0000313" key="1">
    <source>
        <dbReference type="EnsemblPlants" id="OGLUM01G29280.1"/>
    </source>
</evidence>
<evidence type="ECO:0000313" key="2">
    <source>
        <dbReference type="Proteomes" id="UP000026961"/>
    </source>
</evidence>
<dbReference type="AlphaFoldDB" id="A0A0D9YCR8"/>
<reference evidence="1" key="2">
    <citation type="submission" date="2015-04" db="UniProtKB">
        <authorList>
            <consortium name="EnsemblPlants"/>
        </authorList>
    </citation>
    <scope>IDENTIFICATION</scope>
</reference>
<name>A0A0D9YCR8_9ORYZ</name>
<dbReference type="Proteomes" id="UP000026961">
    <property type="component" value="Chromosome 1"/>
</dbReference>
<dbReference type="Gramene" id="OGLUM01G29280.1">
    <property type="protein sequence ID" value="OGLUM01G29280.1"/>
    <property type="gene ID" value="OGLUM01G29280"/>
</dbReference>
<accession>A0A0D9YCR8</accession>
<proteinExistence type="predicted"/>
<dbReference type="HOGENOM" id="CLU_1144084_0_0_1"/>
<protein>
    <submittedName>
        <fullName evidence="1">Uncharacterized protein</fullName>
    </submittedName>
</protein>